<dbReference type="PANTHER" id="PTHR33414:SF2">
    <property type="entry name" value="PROTEIN PLASTID MOVEMENT IMPAIRED 1"/>
    <property type="match status" value="1"/>
</dbReference>
<protein>
    <recommendedName>
        <fullName evidence="1">PMI1/PMIR1-2 C-terminal domain-containing protein</fullName>
    </recommendedName>
</protein>
<feature type="domain" description="PMI1/PMIR1-2 C-terminal" evidence="1">
    <location>
        <begin position="1"/>
        <end position="98"/>
    </location>
</feature>
<evidence type="ECO:0000259" key="1">
    <source>
        <dbReference type="Pfam" id="PF21745"/>
    </source>
</evidence>
<dbReference type="AlphaFoldDB" id="A0A835HQ31"/>
<evidence type="ECO:0000313" key="2">
    <source>
        <dbReference type="EMBL" id="KAF9603706.1"/>
    </source>
</evidence>
<dbReference type="OrthoDB" id="656546at2759"/>
<dbReference type="PANTHER" id="PTHR33414">
    <property type="entry name" value="PROTEIN PLASTID MOVEMENT IMPAIRED 1-RELATED 1"/>
    <property type="match status" value="1"/>
</dbReference>
<accession>A0A835HQ31</accession>
<evidence type="ECO:0000313" key="3">
    <source>
        <dbReference type="Proteomes" id="UP000631114"/>
    </source>
</evidence>
<proteinExistence type="predicted"/>
<gene>
    <name evidence="2" type="ORF">IFM89_037469</name>
</gene>
<sequence>MPNTELNGRTTQQIAYEGIASVVIRGRNKEDSHSSPARTVETVKTMATVMNALRKKWMSSDIRYVPKEPYTMDEILAFSMQAIEGMTVEALQIQAGLAWQKKMILILCVHMFGTIWLIQKGQLNQIDLW</sequence>
<comment type="caution">
    <text evidence="2">The sequence shown here is derived from an EMBL/GenBank/DDBJ whole genome shotgun (WGS) entry which is preliminary data.</text>
</comment>
<organism evidence="2 3">
    <name type="scientific">Coptis chinensis</name>
    <dbReference type="NCBI Taxonomy" id="261450"/>
    <lineage>
        <taxon>Eukaryota</taxon>
        <taxon>Viridiplantae</taxon>
        <taxon>Streptophyta</taxon>
        <taxon>Embryophyta</taxon>
        <taxon>Tracheophyta</taxon>
        <taxon>Spermatophyta</taxon>
        <taxon>Magnoliopsida</taxon>
        <taxon>Ranunculales</taxon>
        <taxon>Ranunculaceae</taxon>
        <taxon>Coptidoideae</taxon>
        <taxon>Coptis</taxon>
    </lineage>
</organism>
<dbReference type="EMBL" id="JADFTS010000006">
    <property type="protein sequence ID" value="KAF9603706.1"/>
    <property type="molecule type" value="Genomic_DNA"/>
</dbReference>
<dbReference type="InterPro" id="IPR039614">
    <property type="entry name" value="PMI1-like"/>
</dbReference>
<keyword evidence="3" id="KW-1185">Reference proteome</keyword>
<dbReference type="Proteomes" id="UP000631114">
    <property type="component" value="Unassembled WGS sequence"/>
</dbReference>
<dbReference type="Pfam" id="PF21745">
    <property type="entry name" value="PMI1_PMIR1-2_C"/>
    <property type="match status" value="1"/>
</dbReference>
<reference evidence="2 3" key="1">
    <citation type="submission" date="2020-10" db="EMBL/GenBank/DDBJ databases">
        <title>The Coptis chinensis genome and diversification of protoberbering-type alkaloids.</title>
        <authorList>
            <person name="Wang B."/>
            <person name="Shu S."/>
            <person name="Song C."/>
            <person name="Liu Y."/>
        </authorList>
    </citation>
    <scope>NUCLEOTIDE SEQUENCE [LARGE SCALE GENOMIC DNA]</scope>
    <source>
        <strain evidence="2">HL-2020</strain>
        <tissue evidence="2">Leaf</tissue>
    </source>
</reference>
<name>A0A835HQ31_9MAGN</name>
<dbReference type="InterPro" id="IPR048972">
    <property type="entry name" value="PMI1_PMIR1-2_C"/>
</dbReference>